<proteinExistence type="predicted"/>
<accession>A0A5A9XAT5</accession>
<evidence type="ECO:0000313" key="1">
    <source>
        <dbReference type="EMBL" id="KAA0888781.1"/>
    </source>
</evidence>
<gene>
    <name evidence="1" type="ORF">ET418_15485</name>
</gene>
<comment type="caution">
    <text evidence="1">The sequence shown here is derived from an EMBL/GenBank/DDBJ whole genome shotgun (WGS) entry which is preliminary data.</text>
</comment>
<keyword evidence="2" id="KW-1185">Reference proteome</keyword>
<reference evidence="1 2" key="1">
    <citation type="submission" date="2019-04" db="EMBL/GenBank/DDBJ databases">
        <title>Geobacter ruber sp. nov., ferric-reducing bacteria isolated from paddy soil.</title>
        <authorList>
            <person name="Xu Z."/>
            <person name="Masuda Y."/>
            <person name="Itoh H."/>
            <person name="Senoo K."/>
        </authorList>
    </citation>
    <scope>NUCLEOTIDE SEQUENCE [LARGE SCALE GENOMIC DNA]</scope>
    <source>
        <strain evidence="1 2">Red88</strain>
    </source>
</reference>
<dbReference type="EMBL" id="SRSD01000010">
    <property type="protein sequence ID" value="KAA0888781.1"/>
    <property type="molecule type" value="Genomic_DNA"/>
</dbReference>
<dbReference type="RefSeq" id="WP_149309121.1">
    <property type="nucleotide sequence ID" value="NZ_SRSD01000010.1"/>
</dbReference>
<name>A0A5A9XAT5_9BACT</name>
<sequence length="147" mass="15922">MEEFIKVIGNVVITKIYNDGRREVVWDDHNLVVNVGKTILAKLLSHDANYLNDYISTIAFGTGTAAVTSTDTAMQAQQFSAAVTTSYPAYNQVTFSATMGATDGGSYTYTELGLLSASGKMFAHLIVSAITKSAAYKIQVDWTMTFP</sequence>
<protein>
    <submittedName>
        <fullName evidence="1">Uncharacterized protein</fullName>
    </submittedName>
</protein>
<dbReference type="Proteomes" id="UP000324298">
    <property type="component" value="Unassembled WGS sequence"/>
</dbReference>
<dbReference type="OrthoDB" id="1808144at2"/>
<dbReference type="AlphaFoldDB" id="A0A5A9XAT5"/>
<evidence type="ECO:0000313" key="2">
    <source>
        <dbReference type="Proteomes" id="UP000324298"/>
    </source>
</evidence>
<organism evidence="1 2">
    <name type="scientific">Oryzomonas rubra</name>
    <dbReference type="NCBI Taxonomy" id="2509454"/>
    <lineage>
        <taxon>Bacteria</taxon>
        <taxon>Pseudomonadati</taxon>
        <taxon>Thermodesulfobacteriota</taxon>
        <taxon>Desulfuromonadia</taxon>
        <taxon>Geobacterales</taxon>
        <taxon>Geobacteraceae</taxon>
        <taxon>Oryzomonas</taxon>
    </lineage>
</organism>